<dbReference type="Proteomes" id="UP000503441">
    <property type="component" value="Chromosome"/>
</dbReference>
<keyword evidence="3" id="KW-1185">Reference proteome</keyword>
<name>A0ABX6JWV8_9MICO</name>
<organism evidence="2 3">
    <name type="scientific">Leucobacter coleopterorum</name>
    <dbReference type="NCBI Taxonomy" id="2714933"/>
    <lineage>
        <taxon>Bacteria</taxon>
        <taxon>Bacillati</taxon>
        <taxon>Actinomycetota</taxon>
        <taxon>Actinomycetes</taxon>
        <taxon>Micrococcales</taxon>
        <taxon>Microbacteriaceae</taxon>
        <taxon>Leucobacter</taxon>
    </lineage>
</organism>
<dbReference type="EMBL" id="CP049933">
    <property type="protein sequence ID" value="QIM18789.1"/>
    <property type="molecule type" value="Genomic_DNA"/>
</dbReference>
<sequence length="269" mass="27122">MVKQTNPAVTRDVSFEGAVSTTVNVASADLKIVKSAPTQVDAGGTIDWSLNVSNLGPADSHGFIVKDAVPTNVTNPVLVSAPEGCALVARDLVCSVVPVGYSGETNPTVATIADITANTGTAKTDWIDSILDAGSSFANIQLSGTAPTTWGTVVTNTATVAGVDSDPVVSNNTSTVPTVTRTPEPDWSISKTAAVNGVTPADGTVKPGDVVTYTVTAAASSGQVTEAVLTDDLSMVLNNGTFVPGSAQLTVAGGAPLTLPDPSGTPRNW</sequence>
<proteinExistence type="predicted"/>
<evidence type="ECO:0000313" key="3">
    <source>
        <dbReference type="Proteomes" id="UP000503441"/>
    </source>
</evidence>
<dbReference type="Pfam" id="PF01345">
    <property type="entry name" value="DUF11"/>
    <property type="match status" value="1"/>
</dbReference>
<accession>A0ABX6JWV8</accession>
<feature type="domain" description="DUF11" evidence="1">
    <location>
        <begin position="29"/>
        <end position="78"/>
    </location>
</feature>
<reference evidence="2 3" key="1">
    <citation type="submission" date="2020-03" db="EMBL/GenBank/DDBJ databases">
        <title>Leucobacter sp. nov., isolated from beetles.</title>
        <authorList>
            <person name="Hyun D.-W."/>
            <person name="Bae J.-W."/>
        </authorList>
    </citation>
    <scope>NUCLEOTIDE SEQUENCE [LARGE SCALE GENOMIC DNA]</scope>
    <source>
        <strain evidence="2 3">HDW9A</strain>
    </source>
</reference>
<dbReference type="InterPro" id="IPR001434">
    <property type="entry name" value="OmcB-like_DUF11"/>
</dbReference>
<gene>
    <name evidence="2" type="ORF">G7066_09600</name>
</gene>
<evidence type="ECO:0000313" key="2">
    <source>
        <dbReference type="EMBL" id="QIM18789.1"/>
    </source>
</evidence>
<evidence type="ECO:0000259" key="1">
    <source>
        <dbReference type="Pfam" id="PF01345"/>
    </source>
</evidence>
<protein>
    <recommendedName>
        <fullName evidence="1">DUF11 domain-containing protein</fullName>
    </recommendedName>
</protein>
<dbReference type="RefSeq" id="WP_166330720.1">
    <property type="nucleotide sequence ID" value="NZ_CP049933.1"/>
</dbReference>